<feature type="compositionally biased region" description="Polar residues" evidence="1">
    <location>
        <begin position="37"/>
        <end position="78"/>
    </location>
</feature>
<evidence type="ECO:0000313" key="3">
    <source>
        <dbReference type="Proteomes" id="UP000028123"/>
    </source>
</evidence>
<organism evidence="2 3">
    <name type="scientific">Paenibacillus tyrfis</name>
    <dbReference type="NCBI Taxonomy" id="1501230"/>
    <lineage>
        <taxon>Bacteria</taxon>
        <taxon>Bacillati</taxon>
        <taxon>Bacillota</taxon>
        <taxon>Bacilli</taxon>
        <taxon>Bacillales</taxon>
        <taxon>Paenibacillaceae</taxon>
        <taxon>Paenibacillus</taxon>
    </lineage>
</organism>
<reference evidence="2 3" key="1">
    <citation type="submission" date="2014-06" db="EMBL/GenBank/DDBJ databases">
        <title>Draft genome sequence of Paenibacillus sp. MSt1.</title>
        <authorList>
            <person name="Aw Y.K."/>
            <person name="Ong K.S."/>
            <person name="Gan H.M."/>
            <person name="Lee S.M."/>
        </authorList>
    </citation>
    <scope>NUCLEOTIDE SEQUENCE [LARGE SCALE GENOMIC DNA]</scope>
    <source>
        <strain evidence="2 3">MSt1</strain>
    </source>
</reference>
<dbReference type="EMBL" id="JNVM01000066">
    <property type="protein sequence ID" value="KEQ21693.1"/>
    <property type="molecule type" value="Genomic_DNA"/>
</dbReference>
<dbReference type="Proteomes" id="UP000028123">
    <property type="component" value="Unassembled WGS sequence"/>
</dbReference>
<protein>
    <submittedName>
        <fullName evidence="2">Uncharacterized protein</fullName>
    </submittedName>
</protein>
<accession>A0A081NTC0</accession>
<dbReference type="OrthoDB" id="2632051at2"/>
<dbReference type="eggNOG" id="ENOG503084W">
    <property type="taxonomic scope" value="Bacteria"/>
</dbReference>
<feature type="compositionally biased region" description="Polar residues" evidence="1">
    <location>
        <begin position="88"/>
        <end position="102"/>
    </location>
</feature>
<comment type="caution">
    <text evidence="2">The sequence shown here is derived from an EMBL/GenBank/DDBJ whole genome shotgun (WGS) entry which is preliminary data.</text>
</comment>
<dbReference type="AlphaFoldDB" id="A0A081NTC0"/>
<keyword evidence="3" id="KW-1185">Reference proteome</keyword>
<gene>
    <name evidence="2" type="ORF">ET33_34110</name>
</gene>
<evidence type="ECO:0000313" key="2">
    <source>
        <dbReference type="EMBL" id="KEQ21693.1"/>
    </source>
</evidence>
<sequence length="117" mass="12724">MKTTKWTKWQLGVIGAVGIAFLFREIKDSPNFALAAQQHQPQDKTLSAQGEQQQDPVLQEWRNQSRSRANDSGSNSGSAKRHSRPNRSDTGNLGGSSSSSPEAVTPGGRMQTRTGRS</sequence>
<proteinExistence type="predicted"/>
<evidence type="ECO:0000256" key="1">
    <source>
        <dbReference type="SAM" id="MobiDB-lite"/>
    </source>
</evidence>
<dbReference type="RefSeq" id="WP_036693700.1">
    <property type="nucleotide sequence ID" value="NZ_FYEP01000002.1"/>
</dbReference>
<name>A0A081NTC0_9BACL</name>
<feature type="region of interest" description="Disordered" evidence="1">
    <location>
        <begin position="36"/>
        <end position="117"/>
    </location>
</feature>